<dbReference type="Proteomes" id="UP000887579">
    <property type="component" value="Unplaced"/>
</dbReference>
<organism evidence="1 2">
    <name type="scientific">Panagrolaimus sp. ES5</name>
    <dbReference type="NCBI Taxonomy" id="591445"/>
    <lineage>
        <taxon>Eukaryota</taxon>
        <taxon>Metazoa</taxon>
        <taxon>Ecdysozoa</taxon>
        <taxon>Nematoda</taxon>
        <taxon>Chromadorea</taxon>
        <taxon>Rhabditida</taxon>
        <taxon>Tylenchina</taxon>
        <taxon>Panagrolaimomorpha</taxon>
        <taxon>Panagrolaimoidea</taxon>
        <taxon>Panagrolaimidae</taxon>
        <taxon>Panagrolaimus</taxon>
    </lineage>
</organism>
<evidence type="ECO:0000313" key="1">
    <source>
        <dbReference type="Proteomes" id="UP000887579"/>
    </source>
</evidence>
<name>A0AC34FDI9_9BILA</name>
<protein>
    <submittedName>
        <fullName evidence="2">Uncharacterized protein</fullName>
    </submittedName>
</protein>
<proteinExistence type="predicted"/>
<sequence>MARNMKDKQAQYDKCMAQSAQYKFQCPSRCLAHSLLQRLLKKLGEHHILALLVEPKILEEPDVRIEKIIQAQKNHKLNTPQPQKRLSSGYYNNTTKKPRNGIPQMPPPSARGFNLHTNGFSSSRSSSTASTSMLPSSRSTSFSSATSLPSLRSIAPFPPSTKMPQQPKPPKPSPSKSAKPCLISQVIDPAIIKKTKECQIGVSKIDFNIEKSEKEQKLCLNIHRYGNKKFNLFGLAFRDNSGRWQNTAANKLPDDRVVSVIIPLQNAASRLTIFSVWFQVNPNSPPVVGAPIMVDLFGAEFGLKHIASFEPDIVEID</sequence>
<accession>A0AC34FDI9</accession>
<evidence type="ECO:0000313" key="2">
    <source>
        <dbReference type="WBParaSite" id="ES5_v2.g14875.t1"/>
    </source>
</evidence>
<reference evidence="2" key="1">
    <citation type="submission" date="2022-11" db="UniProtKB">
        <authorList>
            <consortium name="WormBaseParasite"/>
        </authorList>
    </citation>
    <scope>IDENTIFICATION</scope>
</reference>
<dbReference type="WBParaSite" id="ES5_v2.g14875.t1">
    <property type="protein sequence ID" value="ES5_v2.g14875.t1"/>
    <property type="gene ID" value="ES5_v2.g14875"/>
</dbReference>